<reference evidence="1" key="1">
    <citation type="submission" date="2023-07" db="EMBL/GenBank/DDBJ databases">
        <title>Genome content predicts the carbon catabolic preferences of heterotrophic bacteria.</title>
        <authorList>
            <person name="Gralka M."/>
        </authorList>
    </citation>
    <scope>NUCLEOTIDE SEQUENCE</scope>
    <source>
        <strain evidence="1">I3M17_2</strain>
    </source>
</reference>
<sequence length="116" mass="12908">MINKEQNSRRLDRVGVQQEVVVRDSLTGQKLGQLANIHCEGFMLFGDENVQENHIYQLHLELSQPINNVSNLSIGAECLWLNASGDNSQCWAGFHIIDISDSDKTVVNLIGNDLSS</sequence>
<dbReference type="RefSeq" id="WP_011467304.1">
    <property type="nucleotide sequence ID" value="NZ_CP123764.1"/>
</dbReference>
<evidence type="ECO:0008006" key="3">
    <source>
        <dbReference type="Google" id="ProtNLM"/>
    </source>
</evidence>
<dbReference type="Proteomes" id="UP001169760">
    <property type="component" value="Unassembled WGS sequence"/>
</dbReference>
<dbReference type="EMBL" id="JAUOPB010000008">
    <property type="protein sequence ID" value="MDO6423177.1"/>
    <property type="molecule type" value="Genomic_DNA"/>
</dbReference>
<comment type="caution">
    <text evidence="1">The sequence shown here is derived from an EMBL/GenBank/DDBJ whole genome shotgun (WGS) entry which is preliminary data.</text>
</comment>
<dbReference type="AlphaFoldDB" id="A0AAW7X9Q1"/>
<evidence type="ECO:0000313" key="2">
    <source>
        <dbReference type="Proteomes" id="UP001169760"/>
    </source>
</evidence>
<dbReference type="GeneID" id="98612504"/>
<evidence type="ECO:0000313" key="1">
    <source>
        <dbReference type="EMBL" id="MDO6423177.1"/>
    </source>
</evidence>
<accession>A0AAW7X9Q1</accession>
<gene>
    <name evidence="1" type="ORF">Q4521_11890</name>
</gene>
<organism evidence="1 2">
    <name type="scientific">Saccharophagus degradans</name>
    <dbReference type="NCBI Taxonomy" id="86304"/>
    <lineage>
        <taxon>Bacteria</taxon>
        <taxon>Pseudomonadati</taxon>
        <taxon>Pseudomonadota</taxon>
        <taxon>Gammaproteobacteria</taxon>
        <taxon>Cellvibrionales</taxon>
        <taxon>Cellvibrionaceae</taxon>
        <taxon>Saccharophagus</taxon>
    </lineage>
</organism>
<name>A0AAW7X9Q1_9GAMM</name>
<protein>
    <recommendedName>
        <fullName evidence="3">PilZ domain-containing protein</fullName>
    </recommendedName>
</protein>
<proteinExistence type="predicted"/>